<evidence type="ECO:0000313" key="5">
    <source>
        <dbReference type="EMBL" id="CAF0928575.1"/>
    </source>
</evidence>
<feature type="domain" description="DUF1308" evidence="3">
    <location>
        <begin position="318"/>
        <end position="475"/>
    </location>
</feature>
<evidence type="ECO:0000256" key="2">
    <source>
        <dbReference type="SAM" id="MobiDB-lite"/>
    </source>
</evidence>
<dbReference type="AlphaFoldDB" id="A0A814BJ32"/>
<dbReference type="InterPro" id="IPR041076">
    <property type="entry name" value="DUF5614"/>
</dbReference>
<evidence type="ECO:0000259" key="3">
    <source>
        <dbReference type="Pfam" id="PF07000"/>
    </source>
</evidence>
<sequence>LPEDKEKSLIGTIAIANNILNGTLVEKMSIEESELLKSWLVYFSNYKLDKDDQQKIVLKHLNSFLTSHSYFCSTNKQELSIVDQFIYYSIRNIITQLPFQDKAQFLNLCRWFNQLCDGRRVANENHIRSSNLTHLKAIIEQVEIIGLDRIDGILVPFKNRTNQLLICDILYNESRSWMKVIARNAQALHLIWRGNGLYGIRSVINPMNQYLETAKDNPINYQTPEIVFYFVQGVTLPLAEFLTNNGITVKGEIVTTSDEIERRLQLFHDDSGNSDEGEEEEEEEEVNIESDKNKVDFPIDLNSTMSKLKLNEASTTKLNLDVSTLICLASELTHGGHVYKFENRWLELPAESERCRRLLPLLENYMKGKELYICKTAYDEFNGIIRIIGGPNEKKRVTELLEKITLIPDCPSERAMALQDSVRIKTRTKIIFGSGDTIKAITMTANRGFVRAAVEQGVSFAVFLHESRALTEKHQPTQATLIT</sequence>
<comment type="similarity">
    <text evidence="1">Belongs to the UPF0415 family.</text>
</comment>
<comment type="caution">
    <text evidence="5">The sequence shown here is derived from an EMBL/GenBank/DDBJ whole genome shotgun (WGS) entry which is preliminary data.</text>
</comment>
<name>A0A814BJ32_9BILA</name>
<feature type="domain" description="DUF5614" evidence="4">
    <location>
        <begin position="112"/>
        <end position="282"/>
    </location>
</feature>
<evidence type="ECO:0000256" key="1">
    <source>
        <dbReference type="ARBA" id="ARBA00006588"/>
    </source>
</evidence>
<dbReference type="EMBL" id="CAJOBC010001940">
    <property type="protein sequence ID" value="CAF3706980.1"/>
    <property type="molecule type" value="Genomic_DNA"/>
</dbReference>
<dbReference type="EMBL" id="CAJNOQ010001939">
    <property type="protein sequence ID" value="CAF0928575.1"/>
    <property type="molecule type" value="Genomic_DNA"/>
</dbReference>
<evidence type="ECO:0000313" key="7">
    <source>
        <dbReference type="Proteomes" id="UP000663829"/>
    </source>
</evidence>
<feature type="region of interest" description="Disordered" evidence="2">
    <location>
        <begin position="266"/>
        <end position="290"/>
    </location>
</feature>
<evidence type="ECO:0008006" key="8">
    <source>
        <dbReference type="Google" id="ProtNLM"/>
    </source>
</evidence>
<dbReference type="Pfam" id="PF07000">
    <property type="entry name" value="DUF1308"/>
    <property type="match status" value="1"/>
</dbReference>
<feature type="non-terminal residue" evidence="5">
    <location>
        <position position="1"/>
    </location>
</feature>
<proteinExistence type="inferred from homology"/>
<organism evidence="5 7">
    <name type="scientific">Didymodactylos carnosus</name>
    <dbReference type="NCBI Taxonomy" id="1234261"/>
    <lineage>
        <taxon>Eukaryota</taxon>
        <taxon>Metazoa</taxon>
        <taxon>Spiralia</taxon>
        <taxon>Gnathifera</taxon>
        <taxon>Rotifera</taxon>
        <taxon>Eurotatoria</taxon>
        <taxon>Bdelloidea</taxon>
        <taxon>Philodinida</taxon>
        <taxon>Philodinidae</taxon>
        <taxon>Didymodactylos</taxon>
    </lineage>
</organism>
<accession>A0A814BJ32</accession>
<dbReference type="PANTHER" id="PTHR13379:SF0">
    <property type="entry name" value="UPF0415 PROTEIN C7ORF25"/>
    <property type="match status" value="1"/>
</dbReference>
<dbReference type="Proteomes" id="UP000681722">
    <property type="component" value="Unassembled WGS sequence"/>
</dbReference>
<dbReference type="SUPFAM" id="SSF47616">
    <property type="entry name" value="GST C-terminal domain-like"/>
    <property type="match status" value="1"/>
</dbReference>
<evidence type="ECO:0000313" key="6">
    <source>
        <dbReference type="EMBL" id="CAF3706980.1"/>
    </source>
</evidence>
<dbReference type="PANTHER" id="PTHR13379">
    <property type="entry name" value="UNCHARACTERIZED DUF1308"/>
    <property type="match status" value="1"/>
</dbReference>
<dbReference type="InterPro" id="IPR010733">
    <property type="entry name" value="DUF1308"/>
</dbReference>
<dbReference type="Gene3D" id="1.20.1050.10">
    <property type="match status" value="1"/>
</dbReference>
<dbReference type="Proteomes" id="UP000663829">
    <property type="component" value="Unassembled WGS sequence"/>
</dbReference>
<dbReference type="Pfam" id="PF18474">
    <property type="entry name" value="DUF5614"/>
    <property type="match status" value="1"/>
</dbReference>
<gene>
    <name evidence="5" type="ORF">GPM918_LOCUS10056</name>
    <name evidence="6" type="ORF">SRO942_LOCUS10061</name>
</gene>
<dbReference type="OrthoDB" id="441890at2759"/>
<dbReference type="InterPro" id="IPR036282">
    <property type="entry name" value="Glutathione-S-Trfase_C_sf"/>
</dbReference>
<protein>
    <recommendedName>
        <fullName evidence="8">DUF1308 domain-containing protein</fullName>
    </recommendedName>
</protein>
<keyword evidence="7" id="KW-1185">Reference proteome</keyword>
<evidence type="ECO:0000259" key="4">
    <source>
        <dbReference type="Pfam" id="PF18474"/>
    </source>
</evidence>
<reference evidence="5" key="1">
    <citation type="submission" date="2021-02" db="EMBL/GenBank/DDBJ databases">
        <authorList>
            <person name="Nowell W R."/>
        </authorList>
    </citation>
    <scope>NUCLEOTIDE SEQUENCE</scope>
</reference>
<feature type="compositionally biased region" description="Acidic residues" evidence="2">
    <location>
        <begin position="272"/>
        <end position="288"/>
    </location>
</feature>